<comment type="subcellular location">
    <subcellularLocation>
        <location evidence="1">Membrane</location>
        <topology evidence="1">Multi-pass membrane protein</topology>
    </subcellularLocation>
</comment>
<dbReference type="InterPro" id="IPR036259">
    <property type="entry name" value="MFS_trans_sf"/>
</dbReference>
<dbReference type="Proteomes" id="UP001515780">
    <property type="component" value="Unassembled WGS sequence"/>
</dbReference>
<feature type="transmembrane region" description="Helical" evidence="5">
    <location>
        <begin position="218"/>
        <end position="235"/>
    </location>
</feature>
<evidence type="ECO:0000256" key="1">
    <source>
        <dbReference type="ARBA" id="ARBA00004141"/>
    </source>
</evidence>
<evidence type="ECO:0000259" key="6">
    <source>
        <dbReference type="PROSITE" id="PS50850"/>
    </source>
</evidence>
<evidence type="ECO:0000313" key="7">
    <source>
        <dbReference type="EMBL" id="NIG21521.1"/>
    </source>
</evidence>
<organism evidence="7 8">
    <name type="scientific">Candidatus Pantoea communis</name>
    <dbReference type="NCBI Taxonomy" id="2608354"/>
    <lineage>
        <taxon>Bacteria</taxon>
        <taxon>Pseudomonadati</taxon>
        <taxon>Pseudomonadota</taxon>
        <taxon>Gammaproteobacteria</taxon>
        <taxon>Enterobacterales</taxon>
        <taxon>Erwiniaceae</taxon>
        <taxon>Pantoea</taxon>
    </lineage>
</organism>
<feature type="transmembrane region" description="Helical" evidence="5">
    <location>
        <begin position="104"/>
        <end position="122"/>
    </location>
</feature>
<protein>
    <submittedName>
        <fullName evidence="7">MFS transporter</fullName>
    </submittedName>
</protein>
<dbReference type="InterPro" id="IPR051788">
    <property type="entry name" value="MFS_Transporter"/>
</dbReference>
<keyword evidence="2 5" id="KW-0812">Transmembrane</keyword>
<sequence>MNMDLQQQLRGKWAIYGLMFLPGFTWASWVSRTPYMRDILHASTEMMGMILFGFSCGSMLCVLLAGKLITHFGTSRVMRYGFVLLLSGVAVMLAALLLHSAYGVFASLVLLGGGTALIDVVINVEGAAFERLIGKSIMTTIHGFFSFGTLIGALSGLAMTAADVSITWHFAFVVLVNLLIVSAALRHLPATSDSERHEQAHSGGFLAQVGRELRDRQLLILGVVILAMALAEGSANDWLPLLMIDGHNLNHTQSTLVYAGFTAGMTVGRFLGGYVVDRLGRVLVLRASAFSAALGLAMVIFSNNQWLAAAAVLFWGIGASLGFPLTVSAAGDGKNSAIRVTIAATLGYLAFLVGPPGLGFIGEHAGLRMAMLPVLVMVLLALVCAGAAGSRDANKADQPV</sequence>
<dbReference type="Gene3D" id="1.20.1250.20">
    <property type="entry name" value="MFS general substrate transporter like domains"/>
    <property type="match status" value="2"/>
</dbReference>
<dbReference type="EMBL" id="VWXC01000022">
    <property type="protein sequence ID" value="NIG21521.1"/>
    <property type="molecule type" value="Genomic_DNA"/>
</dbReference>
<feature type="transmembrane region" description="Helical" evidence="5">
    <location>
        <begin position="307"/>
        <end position="325"/>
    </location>
</feature>
<feature type="transmembrane region" description="Helical" evidence="5">
    <location>
        <begin position="168"/>
        <end position="188"/>
    </location>
</feature>
<evidence type="ECO:0000313" key="8">
    <source>
        <dbReference type="Proteomes" id="UP001515780"/>
    </source>
</evidence>
<keyword evidence="8" id="KW-1185">Reference proteome</keyword>
<dbReference type="InterPro" id="IPR011701">
    <property type="entry name" value="MFS"/>
</dbReference>
<feature type="transmembrane region" description="Helical" evidence="5">
    <location>
        <begin position="77"/>
        <end position="98"/>
    </location>
</feature>
<reference evidence="7 8" key="1">
    <citation type="journal article" date="2019" name="bioRxiv">
        <title>Bacteria contribute to plant secondary compound degradation in a generalist herbivore system.</title>
        <authorList>
            <person name="Francoeur C.B."/>
            <person name="Khadempour L."/>
            <person name="Moreira-Soto R.D."/>
            <person name="Gotting K."/>
            <person name="Book A.J."/>
            <person name="Pinto-Tomas A.A."/>
            <person name="Keefover-Ring K."/>
            <person name="Currie C.R."/>
        </authorList>
    </citation>
    <scope>NUCLEOTIDE SEQUENCE [LARGE SCALE GENOMIC DNA]</scope>
    <source>
        <strain evidence="7">Al-1710</strain>
    </source>
</reference>
<dbReference type="InterPro" id="IPR020846">
    <property type="entry name" value="MFS_dom"/>
</dbReference>
<dbReference type="PROSITE" id="PS50850">
    <property type="entry name" value="MFS"/>
    <property type="match status" value="1"/>
</dbReference>
<gene>
    <name evidence="7" type="ORF">F3J37_22895</name>
</gene>
<dbReference type="PANTHER" id="PTHR23514">
    <property type="entry name" value="BYPASS OF STOP CODON PROTEIN 6"/>
    <property type="match status" value="1"/>
</dbReference>
<proteinExistence type="predicted"/>
<evidence type="ECO:0000256" key="2">
    <source>
        <dbReference type="ARBA" id="ARBA00022692"/>
    </source>
</evidence>
<evidence type="ECO:0000256" key="4">
    <source>
        <dbReference type="ARBA" id="ARBA00023136"/>
    </source>
</evidence>
<dbReference type="RefSeq" id="WP_166936045.1">
    <property type="nucleotide sequence ID" value="NZ_VWXC01000022.1"/>
</dbReference>
<accession>A0ABX0RYC9</accession>
<feature type="transmembrane region" description="Helical" evidence="5">
    <location>
        <begin position="283"/>
        <end position="301"/>
    </location>
</feature>
<feature type="transmembrane region" description="Helical" evidence="5">
    <location>
        <begin position="337"/>
        <end position="358"/>
    </location>
</feature>
<name>A0ABX0RYC9_9GAMM</name>
<dbReference type="SUPFAM" id="SSF103473">
    <property type="entry name" value="MFS general substrate transporter"/>
    <property type="match status" value="1"/>
</dbReference>
<dbReference type="Pfam" id="PF07690">
    <property type="entry name" value="MFS_1"/>
    <property type="match status" value="1"/>
</dbReference>
<comment type="caution">
    <text evidence="7">The sequence shown here is derived from an EMBL/GenBank/DDBJ whole genome shotgun (WGS) entry which is preliminary data.</text>
</comment>
<feature type="domain" description="Major facilitator superfamily (MFS) profile" evidence="6">
    <location>
        <begin position="1"/>
        <end position="388"/>
    </location>
</feature>
<keyword evidence="4 5" id="KW-0472">Membrane</keyword>
<evidence type="ECO:0000256" key="5">
    <source>
        <dbReference type="SAM" id="Phobius"/>
    </source>
</evidence>
<feature type="transmembrane region" description="Helical" evidence="5">
    <location>
        <begin position="143"/>
        <end position="162"/>
    </location>
</feature>
<evidence type="ECO:0000256" key="3">
    <source>
        <dbReference type="ARBA" id="ARBA00022989"/>
    </source>
</evidence>
<feature type="transmembrane region" description="Helical" evidence="5">
    <location>
        <begin position="370"/>
        <end position="389"/>
    </location>
</feature>
<dbReference type="PANTHER" id="PTHR23514:SF13">
    <property type="entry name" value="INNER MEMBRANE PROTEIN YBJJ"/>
    <property type="match status" value="1"/>
</dbReference>
<feature type="transmembrane region" description="Helical" evidence="5">
    <location>
        <begin position="49"/>
        <end position="70"/>
    </location>
</feature>
<dbReference type="CDD" id="cd17393">
    <property type="entry name" value="MFS_MosC_like"/>
    <property type="match status" value="1"/>
</dbReference>
<keyword evidence="3 5" id="KW-1133">Transmembrane helix</keyword>
<feature type="transmembrane region" description="Helical" evidence="5">
    <location>
        <begin position="255"/>
        <end position="276"/>
    </location>
</feature>
<feature type="transmembrane region" description="Helical" evidence="5">
    <location>
        <begin position="12"/>
        <end position="29"/>
    </location>
</feature>